<feature type="region of interest" description="Disordered" evidence="1">
    <location>
        <begin position="590"/>
        <end position="609"/>
    </location>
</feature>
<organism evidence="2 3">
    <name type="scientific">Thermoactinomyces daqus</name>
    <dbReference type="NCBI Taxonomy" id="1329516"/>
    <lineage>
        <taxon>Bacteria</taxon>
        <taxon>Bacillati</taxon>
        <taxon>Bacillota</taxon>
        <taxon>Bacilli</taxon>
        <taxon>Bacillales</taxon>
        <taxon>Thermoactinomycetaceae</taxon>
        <taxon>Thermoactinomyces</taxon>
    </lineage>
</organism>
<comment type="caution">
    <text evidence="2">The sequence shown here is derived from an EMBL/GenBank/DDBJ whole genome shotgun (WGS) entry which is preliminary data.</text>
</comment>
<keyword evidence="3" id="KW-1185">Reference proteome</keyword>
<sequence>MKAFFASLMLFVLLGQSLLPDSTGNPAAGTLWQKPLYGDYGAEIREKKPRADGLFHVDTPQMIHHLKDLKVNTYFYLVWHQPSDWDDLRNEFLPAAQKAGIRVWVYLVPPSETAIHSPEPYGKDYVAWARAVARLSLRYPNLQGIVMDDFSENLSFFTPAVLKAIKDAGKKENPSFQFLPQIYYPYITDGLLKAYRPYFDGVVMSFRDDQFRNTQKIDRLVDQIDTMQARTRKVGLPFILMLYTSKLSATPASPSVYYVEGALKLALHRLKLRQIQGVVTYLLQKEFTAEDNENIAPSGMGYANLFVPAGMKNRNENNVQWVQRIYLPPSPSYELTFWHMSTYPASGKPISIQKQLWIDDCLVWKKPLNATPSEKWVKETVHLTPYLKGKRTALLSLRLSVKEKDQADWAYAGFDHLQTKGFVVQNADFEERDKHWTVMSTSRGLIGEILIYDPGRRYRVYQAIKTHLTAFDLYQTMVESTDQPLLARQADHLLNCVLLKQDQSALQTLEQMTQNLIFDKSVSLMAKKRLIQEIYQLYRILDAQSLGNKAVDLSSSTAFFDIPCTPEIPINSDTHSRADRHIAGFTNHQKSFGEHDRTSHSHPGHKKQTMANRAWSTFLPDRSPACENCRRHRQWPGGFQEC</sequence>
<dbReference type="OrthoDB" id="3494876at2"/>
<proteinExistence type="predicted"/>
<name>A0A7W1X9K0_9BACL</name>
<gene>
    <name evidence="2" type="ORF">H1164_06775</name>
</gene>
<dbReference type="SUPFAM" id="SSF51445">
    <property type="entry name" value="(Trans)glycosidases"/>
    <property type="match status" value="1"/>
</dbReference>
<evidence type="ECO:0000313" key="3">
    <source>
        <dbReference type="Proteomes" id="UP000530514"/>
    </source>
</evidence>
<evidence type="ECO:0000313" key="2">
    <source>
        <dbReference type="EMBL" id="MBA4542605.1"/>
    </source>
</evidence>
<dbReference type="InterPro" id="IPR017853">
    <property type="entry name" value="GH"/>
</dbReference>
<protein>
    <submittedName>
        <fullName evidence="2">Uncharacterized protein</fullName>
    </submittedName>
</protein>
<reference evidence="2 3" key="1">
    <citation type="submission" date="2020-07" db="EMBL/GenBank/DDBJ databases">
        <authorList>
            <person name="Feng H."/>
        </authorList>
    </citation>
    <scope>NUCLEOTIDE SEQUENCE [LARGE SCALE GENOMIC DNA]</scope>
    <source>
        <strain evidence="3">s-11</strain>
    </source>
</reference>
<accession>A0A7W1X9K0</accession>
<dbReference type="Proteomes" id="UP000530514">
    <property type="component" value="Unassembled WGS sequence"/>
</dbReference>
<dbReference type="RefSeq" id="WP_033101712.1">
    <property type="nucleotide sequence ID" value="NZ_JACEIP010000008.1"/>
</dbReference>
<dbReference type="EMBL" id="JACEIP010000008">
    <property type="protein sequence ID" value="MBA4542605.1"/>
    <property type="molecule type" value="Genomic_DNA"/>
</dbReference>
<evidence type="ECO:0000256" key="1">
    <source>
        <dbReference type="SAM" id="MobiDB-lite"/>
    </source>
</evidence>
<dbReference type="AlphaFoldDB" id="A0A7W1X9K0"/>